<dbReference type="EMBL" id="CP136798">
    <property type="protein sequence ID" value="XCN15649.1"/>
    <property type="molecule type" value="Genomic_DNA"/>
</dbReference>
<proteinExistence type="predicted"/>
<organism evidence="2">
    <name type="scientific">Streptomyces sp. JL1001</name>
    <dbReference type="NCBI Taxonomy" id="3078227"/>
    <lineage>
        <taxon>Bacteria</taxon>
        <taxon>Bacillati</taxon>
        <taxon>Actinomycetota</taxon>
        <taxon>Actinomycetes</taxon>
        <taxon>Kitasatosporales</taxon>
        <taxon>Streptomycetaceae</taxon>
        <taxon>Streptomyces</taxon>
    </lineage>
</organism>
<dbReference type="RefSeq" id="WP_354597555.1">
    <property type="nucleotide sequence ID" value="NZ_CP136798.1"/>
</dbReference>
<protein>
    <submittedName>
        <fullName evidence="2">Uncharacterized protein</fullName>
    </submittedName>
</protein>
<feature type="compositionally biased region" description="Polar residues" evidence="1">
    <location>
        <begin position="1"/>
        <end position="13"/>
    </location>
</feature>
<reference evidence="2" key="1">
    <citation type="submission" date="2023-10" db="EMBL/GenBank/DDBJ databases">
        <title>Complete genome sequence of Streptomyces sp. JL1001.</title>
        <authorList>
            <person name="Jiang L."/>
        </authorList>
    </citation>
    <scope>NUCLEOTIDE SEQUENCE</scope>
    <source>
        <strain evidence="2">JL1001</strain>
    </source>
</reference>
<name>A0AAU8KKT6_9ACTN</name>
<feature type="region of interest" description="Disordered" evidence="1">
    <location>
        <begin position="1"/>
        <end position="46"/>
    </location>
</feature>
<gene>
    <name evidence="2" type="ORF">R1Y80_19275</name>
</gene>
<dbReference type="AlphaFoldDB" id="A0AAU8KKT6"/>
<accession>A0AAU8KKT6</accession>
<sequence length="46" mass="4891">MPQLPLTSEQSRPSAAAGAPETGKPPSDGRDHFFDNAKYPGYRASS</sequence>
<evidence type="ECO:0000313" key="2">
    <source>
        <dbReference type="EMBL" id="XCN15649.1"/>
    </source>
</evidence>
<evidence type="ECO:0000256" key="1">
    <source>
        <dbReference type="SAM" id="MobiDB-lite"/>
    </source>
</evidence>